<dbReference type="AlphaFoldDB" id="A0A7R9MK56"/>
<feature type="transmembrane region" description="Helical" evidence="1">
    <location>
        <begin position="212"/>
        <end position="233"/>
    </location>
</feature>
<feature type="non-terminal residue" evidence="4">
    <location>
        <position position="1"/>
    </location>
</feature>
<dbReference type="SUPFAM" id="SSF49265">
    <property type="entry name" value="Fibronectin type III"/>
    <property type="match status" value="1"/>
</dbReference>
<evidence type="ECO:0000259" key="3">
    <source>
        <dbReference type="PROSITE" id="PS50853"/>
    </source>
</evidence>
<dbReference type="InterPro" id="IPR003961">
    <property type="entry name" value="FN3_dom"/>
</dbReference>
<keyword evidence="1" id="KW-0812">Transmembrane</keyword>
<reference evidence="4" key="1">
    <citation type="submission" date="2020-11" db="EMBL/GenBank/DDBJ databases">
        <authorList>
            <person name="Tran Van P."/>
        </authorList>
    </citation>
    <scope>NUCLEOTIDE SEQUENCE</scope>
</reference>
<keyword evidence="5" id="KW-1185">Reference proteome</keyword>
<dbReference type="Gene3D" id="2.60.40.10">
    <property type="entry name" value="Immunoglobulins"/>
    <property type="match status" value="2"/>
</dbReference>
<dbReference type="InterPro" id="IPR036116">
    <property type="entry name" value="FN3_sf"/>
</dbReference>
<organism evidence="4">
    <name type="scientific">Oppiella nova</name>
    <dbReference type="NCBI Taxonomy" id="334625"/>
    <lineage>
        <taxon>Eukaryota</taxon>
        <taxon>Metazoa</taxon>
        <taxon>Ecdysozoa</taxon>
        <taxon>Arthropoda</taxon>
        <taxon>Chelicerata</taxon>
        <taxon>Arachnida</taxon>
        <taxon>Acari</taxon>
        <taxon>Acariformes</taxon>
        <taxon>Sarcoptiformes</taxon>
        <taxon>Oribatida</taxon>
        <taxon>Brachypylina</taxon>
        <taxon>Oppioidea</taxon>
        <taxon>Oppiidae</taxon>
        <taxon>Oppiella</taxon>
    </lineage>
</organism>
<dbReference type="InterPro" id="IPR013783">
    <property type="entry name" value="Ig-like_fold"/>
</dbReference>
<dbReference type="OrthoDB" id="6434226at2759"/>
<dbReference type="PROSITE" id="PS50835">
    <property type="entry name" value="IG_LIKE"/>
    <property type="match status" value="1"/>
</dbReference>
<dbReference type="PANTHER" id="PTHR23278">
    <property type="entry name" value="SIDESTEP PROTEIN"/>
    <property type="match status" value="1"/>
</dbReference>
<protein>
    <recommendedName>
        <fullName evidence="6">Nephrin</fullName>
    </recommendedName>
</protein>
<sequence length="394" mass="44781">VSDAPVCRSGQKIVYGIGVGETAKILCDIDARPPQVLFQWTFNDTHHPNLKFFSEGLRSSLSYTPKTRDDFGYVSCRANNVVGTQQTPCVYTIIPAGKPETVIKCDASNIGFTSFSINCLPGYDGGLQQSFGLEVYEKIDDKLVLNLTNSMVSSFELSALQSDTNYNIKVYAINVKGKSEPFLLFAKTNALPIPSTVIPQSDTESEGLIEKLVIIAVILAIITILVILFCKILRKFRQTMSSEVDDEDNEDKSDEIIEYMDDVNERKNYQNGVLPQDYSQSHAMRPSNYMNDTNSDKYNRNCYEVYEIEVQEDGNDLYDQNNYIDFNTQRDITFRLTDDLNHWSPTASQKSRQYEMSYPLDTMRVNPNNTYFYNNAINNNRSAHRSRKTSYTST</sequence>
<dbReference type="SUPFAM" id="SSF48726">
    <property type="entry name" value="Immunoglobulin"/>
    <property type="match status" value="1"/>
</dbReference>
<dbReference type="InterPro" id="IPR036179">
    <property type="entry name" value="Ig-like_dom_sf"/>
</dbReference>
<dbReference type="PROSITE" id="PS50853">
    <property type="entry name" value="FN3"/>
    <property type="match status" value="1"/>
</dbReference>
<evidence type="ECO:0008006" key="6">
    <source>
        <dbReference type="Google" id="ProtNLM"/>
    </source>
</evidence>
<dbReference type="InterPro" id="IPR007110">
    <property type="entry name" value="Ig-like_dom"/>
</dbReference>
<gene>
    <name evidence="4" type="ORF">ONB1V03_LOCUS18299</name>
</gene>
<proteinExistence type="predicted"/>
<keyword evidence="1" id="KW-1133">Transmembrane helix</keyword>
<evidence type="ECO:0000256" key="1">
    <source>
        <dbReference type="SAM" id="Phobius"/>
    </source>
</evidence>
<feature type="domain" description="Ig-like" evidence="2">
    <location>
        <begin position="20"/>
        <end position="92"/>
    </location>
</feature>
<name>A0A7R9MK56_9ACAR</name>
<evidence type="ECO:0000313" key="4">
    <source>
        <dbReference type="EMBL" id="CAD7661739.1"/>
    </source>
</evidence>
<evidence type="ECO:0000313" key="5">
    <source>
        <dbReference type="Proteomes" id="UP000728032"/>
    </source>
</evidence>
<feature type="non-terminal residue" evidence="4">
    <location>
        <position position="394"/>
    </location>
</feature>
<accession>A0A7R9MK56</accession>
<dbReference type="CDD" id="cd00096">
    <property type="entry name" value="Ig"/>
    <property type="match status" value="1"/>
</dbReference>
<feature type="domain" description="Fibronectin type-III" evidence="3">
    <location>
        <begin position="98"/>
        <end position="193"/>
    </location>
</feature>
<dbReference type="EMBL" id="OC939678">
    <property type="protein sequence ID" value="CAD7661739.1"/>
    <property type="molecule type" value="Genomic_DNA"/>
</dbReference>
<dbReference type="CDD" id="cd00063">
    <property type="entry name" value="FN3"/>
    <property type="match status" value="1"/>
</dbReference>
<keyword evidence="1" id="KW-0472">Membrane</keyword>
<evidence type="ECO:0000259" key="2">
    <source>
        <dbReference type="PROSITE" id="PS50835"/>
    </source>
</evidence>
<dbReference type="EMBL" id="CAJPVJ010024853">
    <property type="protein sequence ID" value="CAG2178875.1"/>
    <property type="molecule type" value="Genomic_DNA"/>
</dbReference>
<dbReference type="PANTHER" id="PTHR23278:SF19">
    <property type="entry name" value="OBSCURIN"/>
    <property type="match status" value="1"/>
</dbReference>
<dbReference type="Proteomes" id="UP000728032">
    <property type="component" value="Unassembled WGS sequence"/>
</dbReference>